<dbReference type="EMBL" id="CAJNOC010009319">
    <property type="protein sequence ID" value="CAF1127429.1"/>
    <property type="molecule type" value="Genomic_DNA"/>
</dbReference>
<sequence>EVKAKDNIPVNLEKKQKNINFNNLEILNFYNSRLSLHIKEHCNRFLEPNKESINAQQHIDNFYENICNSVKLAVRDTSNFEAIHFSQENKNNFQNKSNKNSWFEHECRRLKIELINLRDQIKLCPNTTLINKRKQIKKQFRKIQRQKTFLEESRSQEKLGTFFRQKNKNRFWRFIRNTNRKRFIKKEVSVP</sequence>
<comment type="caution">
    <text evidence="1">The sequence shown here is derived from an EMBL/GenBank/DDBJ whole genome shotgun (WGS) entry which is preliminary data.</text>
</comment>
<keyword evidence="2" id="KW-1185">Reference proteome</keyword>
<dbReference type="AlphaFoldDB" id="A0A814R2G7"/>
<proteinExistence type="predicted"/>
<accession>A0A814R2G7</accession>
<reference evidence="1" key="1">
    <citation type="submission" date="2021-02" db="EMBL/GenBank/DDBJ databases">
        <authorList>
            <person name="Nowell W R."/>
        </authorList>
    </citation>
    <scope>NUCLEOTIDE SEQUENCE</scope>
    <source>
        <strain evidence="1">Ploen Becks lab</strain>
    </source>
</reference>
<feature type="non-terminal residue" evidence="1">
    <location>
        <position position="1"/>
    </location>
</feature>
<evidence type="ECO:0000313" key="1">
    <source>
        <dbReference type="EMBL" id="CAF1127429.1"/>
    </source>
</evidence>
<name>A0A814R2G7_9BILA</name>
<organism evidence="1 2">
    <name type="scientific">Brachionus calyciflorus</name>
    <dbReference type="NCBI Taxonomy" id="104777"/>
    <lineage>
        <taxon>Eukaryota</taxon>
        <taxon>Metazoa</taxon>
        <taxon>Spiralia</taxon>
        <taxon>Gnathifera</taxon>
        <taxon>Rotifera</taxon>
        <taxon>Eurotatoria</taxon>
        <taxon>Monogononta</taxon>
        <taxon>Pseudotrocha</taxon>
        <taxon>Ploima</taxon>
        <taxon>Brachionidae</taxon>
        <taxon>Brachionus</taxon>
    </lineage>
</organism>
<dbReference type="Proteomes" id="UP000663879">
    <property type="component" value="Unassembled WGS sequence"/>
</dbReference>
<evidence type="ECO:0000313" key="2">
    <source>
        <dbReference type="Proteomes" id="UP000663879"/>
    </source>
</evidence>
<gene>
    <name evidence="1" type="ORF">OXX778_LOCUS22319</name>
</gene>
<protein>
    <submittedName>
        <fullName evidence="1">Uncharacterized protein</fullName>
    </submittedName>
</protein>